<feature type="compositionally biased region" description="Low complexity" evidence="1">
    <location>
        <begin position="945"/>
        <end position="965"/>
    </location>
</feature>
<proteinExistence type="predicted"/>
<sequence length="965" mass="104486">MRESLPDEYTLMDVAYIYTWKRNGPMKFFYRICQSQKDPTLAPGEKRLRALAASASAEQPSPTSSTLQSSSTVCRLTEPFSSNAKDVSEAIPQATAVVPPETLKQTVVTTVAASSSSDKPTFVSVQSHVVSVTTSVTQSSPTTAVNTQAAVQMSVVASTKAPIKSNSSQLLHNSSTGIHIHSRTRLINKGTNQSSVTITRTPSALKPINSLTSAVTKTPIRPLAIPSSKASLPSLATASKTMQKQTPSITVSKIRQQPLPTGAAKQTHLEAGTGISAQQPNSETFTKEVSQIATVKTSAHSSSTDSTQPQNQPSSVADNSLPKSGRVTIGEHLDDNIKTPPSSSIGLGDTGSKPLPKQVQPSESGTANCKETSAVNCMDRLPTEVNRKPVSVSGVTTTVPPDAASKTKPTLTNSVQQRAQMLARNSSVFVKVTPNSANNKEQLSTARHQLQVTKDSARPPRVNQKIVDKHANNLLTSRKDKPDDGDKKDVREESVNAVPDPEKGLDKKTSSTNSTPLASNNNNKISHQSLQIIKNNQQILKKNDEIMRCPNTIKRTAQILQRKPQDTLKTCGQLRANDDKSTSKKRCILATNPVKRHLVNSVDATGQDNLEPASKKWRLGVENNHRTIHVDQKSSEFKVKCTSNPSESETSKNVTGESSQVVPKTTNSSFQSPAHVETTEGQKGHGVQNNGLTDKVESPIPMQRPAHKNLPNILSKQYDGQAPKSDQILGSLSVSRNGQQISSVPVPAAAHCNFVPRLQPPSLKGKQDGDCNDIGALDLSASPRRQQQSNIMSIAQTLARRHQQQCPSPGPPPLSPLSSLSPFPVMSIPVRSPPPQLRIPIPPLHRSGHSQQQRPSSLSSSSPSPPADTLPGCSRSGLQRQQPADIYPSHLLPSSAVMFRQQLEMNRFWNSNKHNTNPSMDWFNDAKSVKSFENFMKTLQQQQGNRNSPYYPYNNTNAAPNSHRK</sequence>
<dbReference type="EMBL" id="KK853292">
    <property type="protein sequence ID" value="KDR08848.1"/>
    <property type="molecule type" value="Genomic_DNA"/>
</dbReference>
<feature type="region of interest" description="Disordered" evidence="1">
    <location>
        <begin position="760"/>
        <end position="880"/>
    </location>
</feature>
<keyword evidence="3" id="KW-1185">Reference proteome</keyword>
<dbReference type="Proteomes" id="UP000027135">
    <property type="component" value="Unassembled WGS sequence"/>
</dbReference>
<feature type="compositionally biased region" description="Low complexity" evidence="1">
    <location>
        <begin position="390"/>
        <end position="401"/>
    </location>
</feature>
<feature type="compositionally biased region" description="Polar residues" evidence="1">
    <location>
        <begin position="510"/>
        <end position="528"/>
    </location>
</feature>
<protein>
    <submittedName>
        <fullName evidence="2">Polycomb group protein Psc</fullName>
    </submittedName>
</protein>
<dbReference type="eggNOG" id="KOG2660">
    <property type="taxonomic scope" value="Eukaryota"/>
</dbReference>
<feature type="compositionally biased region" description="Basic and acidic residues" evidence="1">
    <location>
        <begin position="466"/>
        <end position="509"/>
    </location>
</feature>
<feature type="compositionally biased region" description="Polar residues" evidence="1">
    <location>
        <begin position="235"/>
        <end position="259"/>
    </location>
</feature>
<dbReference type="AlphaFoldDB" id="A0A067QTG4"/>
<name>A0A067QTG4_ZOONE</name>
<dbReference type="OMA" id="QHCQQRP"/>
<feature type="region of interest" description="Disordered" evidence="1">
    <location>
        <begin position="51"/>
        <end position="72"/>
    </location>
</feature>
<evidence type="ECO:0000313" key="3">
    <source>
        <dbReference type="Proteomes" id="UP000027135"/>
    </source>
</evidence>
<gene>
    <name evidence="2" type="ORF">L798_01334</name>
</gene>
<reference evidence="2 3" key="1">
    <citation type="journal article" date="2014" name="Nat. Commun.">
        <title>Molecular traces of alternative social organization in a termite genome.</title>
        <authorList>
            <person name="Terrapon N."/>
            <person name="Li C."/>
            <person name="Robertson H.M."/>
            <person name="Ji L."/>
            <person name="Meng X."/>
            <person name="Booth W."/>
            <person name="Chen Z."/>
            <person name="Childers C.P."/>
            <person name="Glastad K.M."/>
            <person name="Gokhale K."/>
            <person name="Gowin J."/>
            <person name="Gronenberg W."/>
            <person name="Hermansen R.A."/>
            <person name="Hu H."/>
            <person name="Hunt B.G."/>
            <person name="Huylmans A.K."/>
            <person name="Khalil S.M."/>
            <person name="Mitchell R.D."/>
            <person name="Munoz-Torres M.C."/>
            <person name="Mustard J.A."/>
            <person name="Pan H."/>
            <person name="Reese J.T."/>
            <person name="Scharf M.E."/>
            <person name="Sun F."/>
            <person name="Vogel H."/>
            <person name="Xiao J."/>
            <person name="Yang W."/>
            <person name="Yang Z."/>
            <person name="Yang Z."/>
            <person name="Zhou J."/>
            <person name="Zhu J."/>
            <person name="Brent C.S."/>
            <person name="Elsik C.G."/>
            <person name="Goodisman M.A."/>
            <person name="Liberles D.A."/>
            <person name="Roe R.M."/>
            <person name="Vargo E.L."/>
            <person name="Vilcinskas A."/>
            <person name="Wang J."/>
            <person name="Bornberg-Bauer E."/>
            <person name="Korb J."/>
            <person name="Zhang G."/>
            <person name="Liebig J."/>
        </authorList>
    </citation>
    <scope>NUCLEOTIDE SEQUENCE [LARGE SCALE GENOMIC DNA]</scope>
    <source>
        <tissue evidence="2">Whole organism</tissue>
    </source>
</reference>
<feature type="compositionally biased region" description="Polar residues" evidence="1">
    <location>
        <begin position="275"/>
        <end position="322"/>
    </location>
</feature>
<feature type="region of interest" description="Disordered" evidence="1">
    <location>
        <begin position="434"/>
        <end position="528"/>
    </location>
</feature>
<dbReference type="STRING" id="136037.A0A067QTG4"/>
<feature type="compositionally biased region" description="Polar residues" evidence="1">
    <location>
        <begin position="641"/>
        <end position="672"/>
    </location>
</feature>
<feature type="compositionally biased region" description="Polar residues" evidence="1">
    <location>
        <begin position="359"/>
        <end position="371"/>
    </location>
</feature>
<feature type="region of interest" description="Disordered" evidence="1">
    <location>
        <begin position="390"/>
        <end position="412"/>
    </location>
</feature>
<feature type="region of interest" description="Disordered" evidence="1">
    <location>
        <begin position="633"/>
        <end position="697"/>
    </location>
</feature>
<evidence type="ECO:0000313" key="2">
    <source>
        <dbReference type="EMBL" id="KDR08848.1"/>
    </source>
</evidence>
<feature type="region of interest" description="Disordered" evidence="1">
    <location>
        <begin position="939"/>
        <end position="965"/>
    </location>
</feature>
<feature type="compositionally biased region" description="Pro residues" evidence="1">
    <location>
        <begin position="831"/>
        <end position="843"/>
    </location>
</feature>
<feature type="region of interest" description="Disordered" evidence="1">
    <location>
        <begin position="235"/>
        <end position="371"/>
    </location>
</feature>
<feature type="compositionally biased region" description="Polar residues" evidence="1">
    <location>
        <begin position="434"/>
        <end position="454"/>
    </location>
</feature>
<feature type="compositionally biased region" description="Polar residues" evidence="1">
    <location>
        <begin position="783"/>
        <end position="796"/>
    </location>
</feature>
<dbReference type="InParanoid" id="A0A067QTG4"/>
<accession>A0A067QTG4</accession>
<evidence type="ECO:0000256" key="1">
    <source>
        <dbReference type="SAM" id="MobiDB-lite"/>
    </source>
</evidence>
<organism evidence="2 3">
    <name type="scientific">Zootermopsis nevadensis</name>
    <name type="common">Dampwood termite</name>
    <dbReference type="NCBI Taxonomy" id="136037"/>
    <lineage>
        <taxon>Eukaryota</taxon>
        <taxon>Metazoa</taxon>
        <taxon>Ecdysozoa</taxon>
        <taxon>Arthropoda</taxon>
        <taxon>Hexapoda</taxon>
        <taxon>Insecta</taxon>
        <taxon>Pterygota</taxon>
        <taxon>Neoptera</taxon>
        <taxon>Polyneoptera</taxon>
        <taxon>Dictyoptera</taxon>
        <taxon>Blattodea</taxon>
        <taxon>Blattoidea</taxon>
        <taxon>Termitoidae</taxon>
        <taxon>Termopsidae</taxon>
        <taxon>Zootermopsis</taxon>
    </lineage>
</organism>
<feature type="compositionally biased region" description="Low complexity" evidence="1">
    <location>
        <begin position="850"/>
        <end position="862"/>
    </location>
</feature>
<dbReference type="Gene3D" id="3.10.20.90">
    <property type="entry name" value="Phosphatidylinositol 3-kinase Catalytic Subunit, Chain A, domain 1"/>
    <property type="match status" value="1"/>
</dbReference>